<evidence type="ECO:0000256" key="1">
    <source>
        <dbReference type="ARBA" id="ARBA00023015"/>
    </source>
</evidence>
<dbReference type="Proteomes" id="UP000076096">
    <property type="component" value="Chromosome"/>
</dbReference>
<dbReference type="EMBL" id="CP015098">
    <property type="protein sequence ID" value="AMW08658.1"/>
    <property type="molecule type" value="Genomic_DNA"/>
</dbReference>
<dbReference type="PRINTS" id="PR00035">
    <property type="entry name" value="HTHGNTR"/>
</dbReference>
<dbReference type="STRING" id="1783515.A4E84_03520"/>
<accession>A0A143BTS2</accession>
<evidence type="ECO:0000256" key="2">
    <source>
        <dbReference type="ARBA" id="ARBA00023125"/>
    </source>
</evidence>
<feature type="domain" description="HTH gntR-type" evidence="5">
    <location>
        <begin position="15"/>
        <end position="89"/>
    </location>
</feature>
<dbReference type="PANTHER" id="PTHR44846:SF17">
    <property type="entry name" value="GNTR-FAMILY TRANSCRIPTIONAL REGULATOR"/>
    <property type="match status" value="1"/>
</dbReference>
<sequence>MARTTPHAPPSAGGEPLYRRIATELLGELHDGTVPPGERLPGERRLAGHFGVSRETVRQALELLRRDGLVATDRRGSHATLPGLPVETPASLTFPVGARTAAPGGVARATVTWEAPPADHAEALELAPGRPTLVHRYRYAAADGQGLRTAVTSFSAVALAEVEELARYRDRADGTASAQLRRAYDWMRRAGLTLHHRDAITPLASTPSVRVTRRVHDQYARPLEITDLVVDAQRDALIYEFTLPGRAAQTATDRRRPPVRRTAGPSHRR</sequence>
<dbReference type="InterPro" id="IPR036388">
    <property type="entry name" value="WH-like_DNA-bd_sf"/>
</dbReference>
<proteinExistence type="predicted"/>
<dbReference type="CDD" id="cd07377">
    <property type="entry name" value="WHTH_GntR"/>
    <property type="match status" value="1"/>
</dbReference>
<dbReference type="InterPro" id="IPR050679">
    <property type="entry name" value="Bact_HTH_transcr_reg"/>
</dbReference>
<dbReference type="Pfam" id="PF00392">
    <property type="entry name" value="GntR"/>
    <property type="match status" value="1"/>
</dbReference>
<dbReference type="Gene3D" id="1.10.10.10">
    <property type="entry name" value="Winged helix-like DNA-binding domain superfamily/Winged helix DNA-binding domain"/>
    <property type="match status" value="1"/>
</dbReference>
<evidence type="ECO:0000256" key="4">
    <source>
        <dbReference type="SAM" id="MobiDB-lite"/>
    </source>
</evidence>
<dbReference type="GO" id="GO:0003677">
    <property type="term" value="F:DNA binding"/>
    <property type="evidence" value="ECO:0007669"/>
    <property type="project" value="UniProtKB-KW"/>
</dbReference>
<organism evidence="6 7">
    <name type="scientific">Streptomyces qaidamensis</name>
    <dbReference type="NCBI Taxonomy" id="1783515"/>
    <lineage>
        <taxon>Bacteria</taxon>
        <taxon>Bacillati</taxon>
        <taxon>Actinomycetota</taxon>
        <taxon>Actinomycetes</taxon>
        <taxon>Kitasatosporales</taxon>
        <taxon>Streptomycetaceae</taxon>
        <taxon>Streptomyces</taxon>
        <taxon>Streptomyces aurantiacus group</taxon>
    </lineage>
</organism>
<name>A0A143BTS2_9ACTN</name>
<dbReference type="AlphaFoldDB" id="A0A143BTS2"/>
<reference evidence="7" key="1">
    <citation type="submission" date="2016-04" db="EMBL/GenBank/DDBJ databases">
        <authorList>
            <person name="Zhang B."/>
        </authorList>
    </citation>
    <scope>NUCLEOTIDE SEQUENCE [LARGE SCALE GENOMIC DNA]</scope>
    <source>
        <strain evidence="7">S10</strain>
    </source>
</reference>
<dbReference type="InterPro" id="IPR000524">
    <property type="entry name" value="Tscrpt_reg_HTH_GntR"/>
</dbReference>
<dbReference type="KEGG" id="stsi:A4E84_03520"/>
<keyword evidence="3" id="KW-0804">Transcription</keyword>
<dbReference type="PANTHER" id="PTHR44846">
    <property type="entry name" value="MANNOSYL-D-GLYCERATE TRANSPORT/METABOLISM SYSTEM REPRESSOR MNGR-RELATED"/>
    <property type="match status" value="1"/>
</dbReference>
<keyword evidence="1" id="KW-0805">Transcription regulation</keyword>
<dbReference type="SMART" id="SM00345">
    <property type="entry name" value="HTH_GNTR"/>
    <property type="match status" value="1"/>
</dbReference>
<dbReference type="InterPro" id="IPR036390">
    <property type="entry name" value="WH_DNA-bd_sf"/>
</dbReference>
<gene>
    <name evidence="6" type="ORF">A4E84_03520</name>
</gene>
<keyword evidence="2" id="KW-0238">DNA-binding</keyword>
<evidence type="ECO:0000313" key="7">
    <source>
        <dbReference type="Proteomes" id="UP000076096"/>
    </source>
</evidence>
<evidence type="ECO:0000259" key="5">
    <source>
        <dbReference type="PROSITE" id="PS50949"/>
    </source>
</evidence>
<protein>
    <submittedName>
        <fullName evidence="6">GntR family transcriptional regulator</fullName>
    </submittedName>
</protein>
<dbReference type="PROSITE" id="PS50949">
    <property type="entry name" value="HTH_GNTR"/>
    <property type="match status" value="1"/>
</dbReference>
<feature type="region of interest" description="Disordered" evidence="4">
    <location>
        <begin position="248"/>
        <end position="269"/>
    </location>
</feature>
<dbReference type="RefSeq" id="WP_062925126.1">
    <property type="nucleotide sequence ID" value="NZ_CP015098.1"/>
</dbReference>
<dbReference type="GO" id="GO:0045892">
    <property type="term" value="P:negative regulation of DNA-templated transcription"/>
    <property type="evidence" value="ECO:0007669"/>
    <property type="project" value="TreeGrafter"/>
</dbReference>
<dbReference type="SUPFAM" id="SSF46785">
    <property type="entry name" value="Winged helix' DNA-binding domain"/>
    <property type="match status" value="1"/>
</dbReference>
<keyword evidence="7" id="KW-1185">Reference proteome</keyword>
<evidence type="ECO:0000256" key="3">
    <source>
        <dbReference type="ARBA" id="ARBA00023163"/>
    </source>
</evidence>
<evidence type="ECO:0000313" key="6">
    <source>
        <dbReference type="EMBL" id="AMW08658.1"/>
    </source>
</evidence>
<dbReference type="GO" id="GO:0003700">
    <property type="term" value="F:DNA-binding transcription factor activity"/>
    <property type="evidence" value="ECO:0007669"/>
    <property type="project" value="InterPro"/>
</dbReference>